<feature type="compositionally biased region" description="Basic and acidic residues" evidence="1">
    <location>
        <begin position="28"/>
        <end position="56"/>
    </location>
</feature>
<dbReference type="EMBL" id="JARBJD010000337">
    <property type="protein sequence ID" value="KAK2943594.1"/>
    <property type="molecule type" value="Genomic_DNA"/>
</dbReference>
<comment type="caution">
    <text evidence="2">The sequence shown here is derived from an EMBL/GenBank/DDBJ whole genome shotgun (WGS) entry which is preliminary data.</text>
</comment>
<name>A0ABQ9WVR9_9EUKA</name>
<gene>
    <name evidence="2" type="ORF">BLNAU_21474</name>
</gene>
<feature type="compositionally biased region" description="Basic and acidic residues" evidence="1">
    <location>
        <begin position="1"/>
        <end position="17"/>
    </location>
</feature>
<protein>
    <submittedName>
        <fullName evidence="2">Uncharacterized protein</fullName>
    </submittedName>
</protein>
<accession>A0ABQ9WVR9</accession>
<keyword evidence="3" id="KW-1185">Reference proteome</keyword>
<proteinExistence type="predicted"/>
<sequence>MLDEKVETAPSEYEKPKSKASAKLSKSPAKEKKGKEELPSKDIKPAEEPHETERSTVHQVVLQTFLNDLIDTVVQRCSADTSPPPQEHSIPHVKPAKAVLDETVRSPLQPLCCLPTHRRQTIRPHLHLQPPSIPISLLWHSSSLCLPPLHRCIWLHHL</sequence>
<evidence type="ECO:0000313" key="2">
    <source>
        <dbReference type="EMBL" id="KAK2943594.1"/>
    </source>
</evidence>
<feature type="region of interest" description="Disordered" evidence="1">
    <location>
        <begin position="1"/>
        <end position="56"/>
    </location>
</feature>
<reference evidence="2 3" key="1">
    <citation type="journal article" date="2022" name="bioRxiv">
        <title>Genomics of Preaxostyla Flagellates Illuminates Evolutionary Transitions and the Path Towards Mitochondrial Loss.</title>
        <authorList>
            <person name="Novak L.V.F."/>
            <person name="Treitli S.C."/>
            <person name="Pyrih J."/>
            <person name="Halakuc P."/>
            <person name="Pipaliya S.V."/>
            <person name="Vacek V."/>
            <person name="Brzon O."/>
            <person name="Soukal P."/>
            <person name="Eme L."/>
            <person name="Dacks J.B."/>
            <person name="Karnkowska A."/>
            <person name="Elias M."/>
            <person name="Hampl V."/>
        </authorList>
    </citation>
    <scope>NUCLEOTIDE SEQUENCE [LARGE SCALE GENOMIC DNA]</scope>
    <source>
        <strain evidence="2">NAU3</strain>
        <tissue evidence="2">Gut</tissue>
    </source>
</reference>
<evidence type="ECO:0000256" key="1">
    <source>
        <dbReference type="SAM" id="MobiDB-lite"/>
    </source>
</evidence>
<organism evidence="2 3">
    <name type="scientific">Blattamonas nauphoetae</name>
    <dbReference type="NCBI Taxonomy" id="2049346"/>
    <lineage>
        <taxon>Eukaryota</taxon>
        <taxon>Metamonada</taxon>
        <taxon>Preaxostyla</taxon>
        <taxon>Oxymonadida</taxon>
        <taxon>Blattamonas</taxon>
    </lineage>
</organism>
<evidence type="ECO:0000313" key="3">
    <source>
        <dbReference type="Proteomes" id="UP001281761"/>
    </source>
</evidence>
<dbReference type="Proteomes" id="UP001281761">
    <property type="component" value="Unassembled WGS sequence"/>
</dbReference>